<evidence type="ECO:0000313" key="3">
    <source>
        <dbReference type="EMBL" id="MBM7572674.1"/>
    </source>
</evidence>
<dbReference type="InterPro" id="IPR000683">
    <property type="entry name" value="Gfo/Idh/MocA-like_OxRdtase_N"/>
</dbReference>
<feature type="domain" description="GFO/IDH/MocA-like oxidoreductase" evidence="2">
    <location>
        <begin position="141"/>
        <end position="228"/>
    </location>
</feature>
<dbReference type="SUPFAM" id="SSF51735">
    <property type="entry name" value="NAD(P)-binding Rossmann-fold domains"/>
    <property type="match status" value="1"/>
</dbReference>
<dbReference type="Gene3D" id="3.30.360.10">
    <property type="entry name" value="Dihydrodipicolinate Reductase, domain 2"/>
    <property type="match status" value="1"/>
</dbReference>
<sequence length="340" mass="38564">MTIKYGIIGAGRMGSHHANQLMQMSEAYIVAVCDSDEKIANNLGNRTNAKVYTDYHKMLEEESLDAVYLCTPVRGRLEQVEAITSKKVNLYIEKPLAVSIEEGEKIQTLVRKSGIFCTVGFQWRSMDIVKKAKEVIGDDPISLITGRYYWTVPLVKWIQQRHLGGGQVFDQNIHMVDLAIYFAGEVDHLYSVFTQKVTTKEMENWDGYSSTVSFKNNTVGNFYSTYGLYPEIDEKPFLDIIQKNRLVRITEGQLIIKTPGKEEKLMNEDRIAGINYDFHQALLKKDKSYILASIEDGFHTLKVVLGANCSAVQNKIIDIADLNSFGLEDLKKLNVKENVK</sequence>
<dbReference type="InterPro" id="IPR055170">
    <property type="entry name" value="GFO_IDH_MocA-like_dom"/>
</dbReference>
<evidence type="ECO:0000259" key="1">
    <source>
        <dbReference type="Pfam" id="PF01408"/>
    </source>
</evidence>
<dbReference type="PANTHER" id="PTHR43377">
    <property type="entry name" value="BILIVERDIN REDUCTASE A"/>
    <property type="match status" value="1"/>
</dbReference>
<dbReference type="SUPFAM" id="SSF55347">
    <property type="entry name" value="Glyceraldehyde-3-phosphate dehydrogenase-like, C-terminal domain"/>
    <property type="match status" value="1"/>
</dbReference>
<dbReference type="InterPro" id="IPR051450">
    <property type="entry name" value="Gfo/Idh/MocA_Oxidoreductases"/>
</dbReference>
<feature type="domain" description="Gfo/Idh/MocA-like oxidoreductase N-terminal" evidence="1">
    <location>
        <begin position="3"/>
        <end position="121"/>
    </location>
</feature>
<dbReference type="EMBL" id="JAFBDR010000020">
    <property type="protein sequence ID" value="MBM7572674.1"/>
    <property type="molecule type" value="Genomic_DNA"/>
</dbReference>
<dbReference type="Pfam" id="PF22725">
    <property type="entry name" value="GFO_IDH_MocA_C3"/>
    <property type="match status" value="1"/>
</dbReference>
<organism evidence="3 4">
    <name type="scientific">Aquibacillus albus</name>
    <dbReference type="NCBI Taxonomy" id="1168171"/>
    <lineage>
        <taxon>Bacteria</taxon>
        <taxon>Bacillati</taxon>
        <taxon>Bacillota</taxon>
        <taxon>Bacilli</taxon>
        <taxon>Bacillales</taxon>
        <taxon>Bacillaceae</taxon>
        <taxon>Aquibacillus</taxon>
    </lineage>
</organism>
<comment type="caution">
    <text evidence="3">The sequence shown here is derived from an EMBL/GenBank/DDBJ whole genome shotgun (WGS) entry which is preliminary data.</text>
</comment>
<name>A0ABS2N3J0_9BACI</name>
<dbReference type="InterPro" id="IPR036291">
    <property type="entry name" value="NAD(P)-bd_dom_sf"/>
</dbReference>
<evidence type="ECO:0000313" key="4">
    <source>
        <dbReference type="Proteomes" id="UP001296943"/>
    </source>
</evidence>
<dbReference type="Pfam" id="PF01408">
    <property type="entry name" value="GFO_IDH_MocA"/>
    <property type="match status" value="1"/>
</dbReference>
<dbReference type="Proteomes" id="UP001296943">
    <property type="component" value="Unassembled WGS sequence"/>
</dbReference>
<proteinExistence type="predicted"/>
<dbReference type="Gene3D" id="3.40.50.720">
    <property type="entry name" value="NAD(P)-binding Rossmann-like Domain"/>
    <property type="match status" value="1"/>
</dbReference>
<protein>
    <submittedName>
        <fullName evidence="3">Dehydrogenase</fullName>
    </submittedName>
</protein>
<accession>A0ABS2N3J0</accession>
<evidence type="ECO:0000259" key="2">
    <source>
        <dbReference type="Pfam" id="PF22725"/>
    </source>
</evidence>
<dbReference type="RefSeq" id="WP_204501247.1">
    <property type="nucleotide sequence ID" value="NZ_JAFBDR010000020.1"/>
</dbReference>
<reference evidence="3 4" key="1">
    <citation type="submission" date="2021-01" db="EMBL/GenBank/DDBJ databases">
        <title>Genomic Encyclopedia of Type Strains, Phase IV (KMG-IV): sequencing the most valuable type-strain genomes for metagenomic binning, comparative biology and taxonomic classification.</title>
        <authorList>
            <person name="Goeker M."/>
        </authorList>
    </citation>
    <scope>NUCLEOTIDE SEQUENCE [LARGE SCALE GENOMIC DNA]</scope>
    <source>
        <strain evidence="3 4">DSM 23711</strain>
    </source>
</reference>
<keyword evidence="4" id="KW-1185">Reference proteome</keyword>
<dbReference type="PANTHER" id="PTHR43377:SF1">
    <property type="entry name" value="BILIVERDIN REDUCTASE A"/>
    <property type="match status" value="1"/>
</dbReference>
<gene>
    <name evidence="3" type="ORF">JOC48_003205</name>
</gene>